<comment type="similarity">
    <text evidence="1">Belongs to the Ole e I family.</text>
</comment>
<evidence type="ECO:0000256" key="1">
    <source>
        <dbReference type="ARBA" id="ARBA00010049"/>
    </source>
</evidence>
<reference evidence="4 5" key="1">
    <citation type="journal article" date="2014" name="Agronomy (Basel)">
        <title>A Draft Genome Sequence for Ensete ventricosum, the Drought-Tolerant Tree Against Hunger.</title>
        <authorList>
            <person name="Harrison J."/>
            <person name="Moore K.A."/>
            <person name="Paszkiewicz K."/>
            <person name="Jones T."/>
            <person name="Grant M."/>
            <person name="Ambacheew D."/>
            <person name="Muzemil S."/>
            <person name="Studholme D.J."/>
        </authorList>
    </citation>
    <scope>NUCLEOTIDE SEQUENCE [LARGE SCALE GENOMIC DNA]</scope>
</reference>
<sequence length="208" mass="22649">MAKHLFSTVAIVFAVACVLPALAIATRDVGVVKLGFVVQGRVFCDTCRAGFETPASTYIQGEGFTAPRSRLPIFFFCWNFCRRILPGFGSMHLQTSNLETLVGMVECRSEVTGAKTCSFEGTTDHTGTYNILVADEHDDHEICESLLVSSPESGCNTVLQGRERAPVFLSHNNGIASGTRFANSLGFLKDTSLPGCSELLKSYEQYED</sequence>
<evidence type="ECO:0000256" key="3">
    <source>
        <dbReference type="SAM" id="SignalP"/>
    </source>
</evidence>
<dbReference type="Proteomes" id="UP000287651">
    <property type="component" value="Unassembled WGS sequence"/>
</dbReference>
<dbReference type="PANTHER" id="PTHR31614:SF5">
    <property type="entry name" value="ALLERGEN-LIKE PROTEIN BRSN20"/>
    <property type="match status" value="1"/>
</dbReference>
<feature type="chain" id="PRO_5019303056" evidence="3">
    <location>
        <begin position="26"/>
        <end position="208"/>
    </location>
</feature>
<proteinExistence type="inferred from homology"/>
<dbReference type="Pfam" id="PF01190">
    <property type="entry name" value="Pollen_Ole_e_1"/>
    <property type="match status" value="1"/>
</dbReference>
<evidence type="ECO:0000313" key="4">
    <source>
        <dbReference type="EMBL" id="RRT59349.1"/>
    </source>
</evidence>
<dbReference type="EMBL" id="AMZH03008251">
    <property type="protein sequence ID" value="RRT59349.1"/>
    <property type="molecule type" value="Genomic_DNA"/>
</dbReference>
<keyword evidence="2" id="KW-1015">Disulfide bond</keyword>
<accession>A0A426Z5V8</accession>
<dbReference type="AlphaFoldDB" id="A0A426Z5V8"/>
<protein>
    <submittedName>
        <fullName evidence="4">Uncharacterized protein</fullName>
    </submittedName>
</protein>
<comment type="caution">
    <text evidence="4">The sequence shown here is derived from an EMBL/GenBank/DDBJ whole genome shotgun (WGS) entry which is preliminary data.</text>
</comment>
<gene>
    <name evidence="4" type="ORF">B296_00029037</name>
</gene>
<evidence type="ECO:0000313" key="5">
    <source>
        <dbReference type="Proteomes" id="UP000287651"/>
    </source>
</evidence>
<dbReference type="PROSITE" id="PS51257">
    <property type="entry name" value="PROKAR_LIPOPROTEIN"/>
    <property type="match status" value="1"/>
</dbReference>
<name>A0A426Z5V8_ENSVE</name>
<feature type="signal peptide" evidence="3">
    <location>
        <begin position="1"/>
        <end position="25"/>
    </location>
</feature>
<organism evidence="4 5">
    <name type="scientific">Ensete ventricosum</name>
    <name type="common">Abyssinian banana</name>
    <name type="synonym">Musa ensete</name>
    <dbReference type="NCBI Taxonomy" id="4639"/>
    <lineage>
        <taxon>Eukaryota</taxon>
        <taxon>Viridiplantae</taxon>
        <taxon>Streptophyta</taxon>
        <taxon>Embryophyta</taxon>
        <taxon>Tracheophyta</taxon>
        <taxon>Spermatophyta</taxon>
        <taxon>Magnoliopsida</taxon>
        <taxon>Liliopsida</taxon>
        <taxon>Zingiberales</taxon>
        <taxon>Musaceae</taxon>
        <taxon>Ensete</taxon>
    </lineage>
</organism>
<evidence type="ECO:0000256" key="2">
    <source>
        <dbReference type="ARBA" id="ARBA00023157"/>
    </source>
</evidence>
<dbReference type="InterPro" id="IPR006041">
    <property type="entry name" value="Pollen_Ole_e1_allergen"/>
</dbReference>
<keyword evidence="3" id="KW-0732">Signal</keyword>
<dbReference type="PANTHER" id="PTHR31614">
    <property type="entry name" value="PROTEIN DOWNSTREAM OF FLC-RELATED"/>
    <property type="match status" value="1"/>
</dbReference>